<organism evidence="2 3">
    <name type="scientific">Gimesia alba</name>
    <dbReference type="NCBI Taxonomy" id="2527973"/>
    <lineage>
        <taxon>Bacteria</taxon>
        <taxon>Pseudomonadati</taxon>
        <taxon>Planctomycetota</taxon>
        <taxon>Planctomycetia</taxon>
        <taxon>Planctomycetales</taxon>
        <taxon>Planctomycetaceae</taxon>
        <taxon>Gimesia</taxon>
    </lineage>
</organism>
<dbReference type="RefSeq" id="WP_145215161.1">
    <property type="nucleotide sequence ID" value="NZ_CP036269.1"/>
</dbReference>
<evidence type="ECO:0000256" key="1">
    <source>
        <dbReference type="SAM" id="Phobius"/>
    </source>
</evidence>
<keyword evidence="1" id="KW-0472">Membrane</keyword>
<dbReference type="AlphaFoldDB" id="A0A517REG3"/>
<evidence type="ECO:0000313" key="3">
    <source>
        <dbReference type="Proteomes" id="UP000317171"/>
    </source>
</evidence>
<gene>
    <name evidence="2" type="ORF">Pan241w_23360</name>
</gene>
<dbReference type="Proteomes" id="UP000317171">
    <property type="component" value="Chromosome"/>
</dbReference>
<keyword evidence="3" id="KW-1185">Reference proteome</keyword>
<keyword evidence="1" id="KW-0812">Transmembrane</keyword>
<proteinExistence type="predicted"/>
<keyword evidence="1" id="KW-1133">Transmembrane helix</keyword>
<evidence type="ECO:0000313" key="2">
    <source>
        <dbReference type="EMBL" id="QDT42254.1"/>
    </source>
</evidence>
<sequence>MIDTGQDVVGMRIARQFWNEESGSISPFATVLMMTILVLGIIPGIATLRDHIVQKFGDMAVALESIDQSYSMTVNGVTSEYVDTNSLTDPVGEAPACLDLTISPSGE</sequence>
<dbReference type="EMBL" id="CP036269">
    <property type="protein sequence ID" value="QDT42254.1"/>
    <property type="molecule type" value="Genomic_DNA"/>
</dbReference>
<dbReference type="OrthoDB" id="291363at2"/>
<feature type="transmembrane region" description="Helical" evidence="1">
    <location>
        <begin position="25"/>
        <end position="46"/>
    </location>
</feature>
<name>A0A517REG3_9PLAN</name>
<dbReference type="KEGG" id="gaz:Pan241w_23360"/>
<protein>
    <submittedName>
        <fullName evidence="2">Uncharacterized protein</fullName>
    </submittedName>
</protein>
<reference evidence="2 3" key="1">
    <citation type="submission" date="2019-02" db="EMBL/GenBank/DDBJ databases">
        <title>Deep-cultivation of Planctomycetes and their phenomic and genomic characterization uncovers novel biology.</title>
        <authorList>
            <person name="Wiegand S."/>
            <person name="Jogler M."/>
            <person name="Boedeker C."/>
            <person name="Pinto D."/>
            <person name="Vollmers J."/>
            <person name="Rivas-Marin E."/>
            <person name="Kohn T."/>
            <person name="Peeters S.H."/>
            <person name="Heuer A."/>
            <person name="Rast P."/>
            <person name="Oberbeckmann S."/>
            <person name="Bunk B."/>
            <person name="Jeske O."/>
            <person name="Meyerdierks A."/>
            <person name="Storesund J.E."/>
            <person name="Kallscheuer N."/>
            <person name="Luecker S."/>
            <person name="Lage O.M."/>
            <person name="Pohl T."/>
            <person name="Merkel B.J."/>
            <person name="Hornburger P."/>
            <person name="Mueller R.-W."/>
            <person name="Bruemmer F."/>
            <person name="Labrenz M."/>
            <person name="Spormann A.M."/>
            <person name="Op den Camp H."/>
            <person name="Overmann J."/>
            <person name="Amann R."/>
            <person name="Jetten M.S.M."/>
            <person name="Mascher T."/>
            <person name="Medema M.H."/>
            <person name="Devos D.P."/>
            <person name="Kaster A.-K."/>
            <person name="Ovreas L."/>
            <person name="Rohde M."/>
            <person name="Galperin M.Y."/>
            <person name="Jogler C."/>
        </authorList>
    </citation>
    <scope>NUCLEOTIDE SEQUENCE [LARGE SCALE GENOMIC DNA]</scope>
    <source>
        <strain evidence="2 3">Pan241w</strain>
    </source>
</reference>
<accession>A0A517REG3</accession>